<feature type="compositionally biased region" description="Low complexity" evidence="1">
    <location>
        <begin position="209"/>
        <end position="218"/>
    </location>
</feature>
<proteinExistence type="predicted"/>
<evidence type="ECO:0000313" key="3">
    <source>
        <dbReference type="EMBL" id="TQL78668.1"/>
    </source>
</evidence>
<keyword evidence="2" id="KW-0472">Membrane</keyword>
<keyword evidence="2" id="KW-0812">Transmembrane</keyword>
<comment type="caution">
    <text evidence="3">The sequence shown here is derived from an EMBL/GenBank/DDBJ whole genome shotgun (WGS) entry which is preliminary data.</text>
</comment>
<keyword evidence="4" id="KW-1185">Reference proteome</keyword>
<accession>A0A543B1G0</accession>
<organism evidence="3 4">
    <name type="scientific">Stackebrandtia endophytica</name>
    <dbReference type="NCBI Taxonomy" id="1496996"/>
    <lineage>
        <taxon>Bacteria</taxon>
        <taxon>Bacillati</taxon>
        <taxon>Actinomycetota</taxon>
        <taxon>Actinomycetes</taxon>
        <taxon>Glycomycetales</taxon>
        <taxon>Glycomycetaceae</taxon>
        <taxon>Stackebrandtia</taxon>
    </lineage>
</organism>
<evidence type="ECO:0000256" key="2">
    <source>
        <dbReference type="SAM" id="Phobius"/>
    </source>
</evidence>
<feature type="region of interest" description="Disordered" evidence="1">
    <location>
        <begin position="309"/>
        <end position="333"/>
    </location>
</feature>
<dbReference type="OrthoDB" id="9832805at2"/>
<name>A0A543B1G0_9ACTN</name>
<feature type="region of interest" description="Disordered" evidence="1">
    <location>
        <begin position="1"/>
        <end position="268"/>
    </location>
</feature>
<feature type="compositionally biased region" description="Polar residues" evidence="1">
    <location>
        <begin position="313"/>
        <end position="324"/>
    </location>
</feature>
<feature type="compositionally biased region" description="Low complexity" evidence="1">
    <location>
        <begin position="29"/>
        <end position="89"/>
    </location>
</feature>
<evidence type="ECO:0000256" key="1">
    <source>
        <dbReference type="SAM" id="MobiDB-lite"/>
    </source>
</evidence>
<reference evidence="3 4" key="1">
    <citation type="submission" date="2019-06" db="EMBL/GenBank/DDBJ databases">
        <title>Sequencing the genomes of 1000 actinobacteria strains.</title>
        <authorList>
            <person name="Klenk H.-P."/>
        </authorList>
    </citation>
    <scope>NUCLEOTIDE SEQUENCE [LARGE SCALE GENOMIC DNA]</scope>
    <source>
        <strain evidence="3 4">DSM 45928</strain>
    </source>
</reference>
<dbReference type="Proteomes" id="UP000317043">
    <property type="component" value="Unassembled WGS sequence"/>
</dbReference>
<keyword evidence="2" id="KW-1133">Transmembrane helix</keyword>
<feature type="compositionally biased region" description="Pro residues" evidence="1">
    <location>
        <begin position="219"/>
        <end position="235"/>
    </location>
</feature>
<protein>
    <submittedName>
        <fullName evidence="3">Uncharacterized protein</fullName>
    </submittedName>
</protein>
<gene>
    <name evidence="3" type="ORF">FB566_4259</name>
</gene>
<dbReference type="RefSeq" id="WP_142043379.1">
    <property type="nucleotide sequence ID" value="NZ_JBHTGS010000003.1"/>
</dbReference>
<dbReference type="InParanoid" id="A0A543B1G0"/>
<dbReference type="EMBL" id="VFOW01000001">
    <property type="protein sequence ID" value="TQL78668.1"/>
    <property type="molecule type" value="Genomic_DNA"/>
</dbReference>
<sequence length="503" mass="54077">MTYPPQQPEDGWNRQQYGQYPADPGQPSDGQAYQDQQAYGQPQYDPATGQPYPQQDQGQYQADPGQYQYDQSQYAQEQYPQEQYPQAPYNHEEPPTDQTQSLGEGADRTQVIGQQPRPVDNGGQPVQEEPVSYADDEPVQPFAPAHDPANPYQHQQPYPQQPPPPEQPYQAPVSVNPASGQPYHPPVSASPASGQPYQAPVSANPASGQPFQQYQQPYPQQPPIYQPNQAPPGVPESPFAAPQGQPHLPAPISAQPSSAQPWGGGVVPQFTPKRNKGVPSWVYIVGTVVVVLALALGAVFWFGLPGGEPGTDPTPQATGDSQSPEPEIVGGGELLTDEESGLGFITLPEPWANTDEIEQDGNVPGFTSFTGQYVAPTQDNGYIGLVGVGGVDPDAVEYLGTDSLRTAAAELSAVTDAATWEAEDVKAGDAVYEYLRIDGRRAILMNYQVSFTDDSPPETGAAVFLAVVDLGDGKAAAFIAHVPDTLAETHLDMVRDTVMTMQF</sequence>
<dbReference type="AlphaFoldDB" id="A0A543B1G0"/>
<feature type="transmembrane region" description="Helical" evidence="2">
    <location>
        <begin position="281"/>
        <end position="304"/>
    </location>
</feature>
<evidence type="ECO:0000313" key="4">
    <source>
        <dbReference type="Proteomes" id="UP000317043"/>
    </source>
</evidence>